<feature type="coiled-coil region" evidence="1">
    <location>
        <begin position="150"/>
        <end position="184"/>
    </location>
</feature>
<reference evidence="4" key="1">
    <citation type="submission" date="2022-11" db="UniProtKB">
        <authorList>
            <consortium name="WormBaseParasite"/>
        </authorList>
    </citation>
    <scope>IDENTIFICATION</scope>
</reference>
<accession>A0A915J3T9</accession>
<sequence length="374" mass="42583">MTTSNESLNPKIKDFALVHLAARTSQTVKIPYRILPLRNSKTPLSNGPSSIDTEVNKSTTSQTSCAKNSQKVGSLCPTVDSAVRSRNELLIKQPIDEDSVDKYTKLLYDYENLRVDRESYANQLKLQTQINDELKKLLIATMGDDLQIKLECLTNDKVRLAEDITKYTSELNEEKEHLEKASIQADVWRSKFLASSILVDELVSWRYFLIRQFQEAQNVLRSLLAEQGTVRLKLFEAFSLLNEARDVLDIRDAGKYHRINQYHDVLDLTDALVHIGQELNAKLLNAVSAKDQKAFHHQKSKDPLIGFTDIQNLAVRIIDIDSDQFYSNYYNNDFDSLDKGNPVKFLSRGHPSQCNLRNLTVNCCKRCAGEIKVV</sequence>
<evidence type="ECO:0000256" key="2">
    <source>
        <dbReference type="SAM" id="MobiDB-lite"/>
    </source>
</evidence>
<dbReference type="PANTHER" id="PTHR13066">
    <property type="entry name" value="BASIC LEUCINE ZIPPER NUCLEAR FACTOR 1 BLZF1 PROTEIN"/>
    <property type="match status" value="1"/>
</dbReference>
<evidence type="ECO:0000256" key="1">
    <source>
        <dbReference type="SAM" id="Coils"/>
    </source>
</evidence>
<keyword evidence="1" id="KW-0175">Coiled coil</keyword>
<dbReference type="InterPro" id="IPR027095">
    <property type="entry name" value="Golgin-45"/>
</dbReference>
<dbReference type="GO" id="GO:0043001">
    <property type="term" value="P:Golgi to plasma membrane protein transport"/>
    <property type="evidence" value="ECO:0007669"/>
    <property type="project" value="InterPro"/>
</dbReference>
<feature type="region of interest" description="Disordered" evidence="2">
    <location>
        <begin position="39"/>
        <end position="63"/>
    </location>
</feature>
<dbReference type="WBParaSite" id="nRc.2.0.1.t20498-RA">
    <property type="protein sequence ID" value="nRc.2.0.1.t20498-RA"/>
    <property type="gene ID" value="nRc.2.0.1.g20498"/>
</dbReference>
<protein>
    <submittedName>
        <fullName evidence="4">Golgin-45</fullName>
    </submittedName>
</protein>
<dbReference type="AlphaFoldDB" id="A0A915J3T9"/>
<keyword evidence="3" id="KW-1185">Reference proteome</keyword>
<dbReference type="GO" id="GO:0000139">
    <property type="term" value="C:Golgi membrane"/>
    <property type="evidence" value="ECO:0007669"/>
    <property type="project" value="TreeGrafter"/>
</dbReference>
<dbReference type="PANTHER" id="PTHR13066:SF2">
    <property type="entry name" value="GOLGIN-45"/>
    <property type="match status" value="1"/>
</dbReference>
<dbReference type="GO" id="GO:0007030">
    <property type="term" value="P:Golgi organization"/>
    <property type="evidence" value="ECO:0007669"/>
    <property type="project" value="InterPro"/>
</dbReference>
<organism evidence="3 4">
    <name type="scientific">Romanomermis culicivorax</name>
    <name type="common">Nematode worm</name>
    <dbReference type="NCBI Taxonomy" id="13658"/>
    <lineage>
        <taxon>Eukaryota</taxon>
        <taxon>Metazoa</taxon>
        <taxon>Ecdysozoa</taxon>
        <taxon>Nematoda</taxon>
        <taxon>Enoplea</taxon>
        <taxon>Dorylaimia</taxon>
        <taxon>Mermithida</taxon>
        <taxon>Mermithoidea</taxon>
        <taxon>Mermithidae</taxon>
        <taxon>Romanomermis</taxon>
    </lineage>
</organism>
<name>A0A915J3T9_ROMCU</name>
<proteinExistence type="predicted"/>
<evidence type="ECO:0000313" key="3">
    <source>
        <dbReference type="Proteomes" id="UP000887565"/>
    </source>
</evidence>
<dbReference type="Proteomes" id="UP000887565">
    <property type="component" value="Unplaced"/>
</dbReference>
<evidence type="ECO:0000313" key="4">
    <source>
        <dbReference type="WBParaSite" id="nRc.2.0.1.t20498-RA"/>
    </source>
</evidence>